<dbReference type="InterPro" id="IPR003018">
    <property type="entry name" value="GAF"/>
</dbReference>
<evidence type="ECO:0000256" key="2">
    <source>
        <dbReference type="ARBA" id="ARBA00022679"/>
    </source>
</evidence>
<sequence>MKIPPLPSLPLKPDPGAGLLKRIRALMASETDVQTRLDNFVKLISQSMKINVCSIYLRSGDELELCATKGLKQEAVHNTRMRLDEGLVGLVARSARLLNLAKAPEHPEFSYRPETGEEKFNSFLGVPLLRGGRNLGVLVVQNKKAREYTESEVENLLTAATLLAEIAIEDERTGGKTGRIKGIRLTPTGPETIKGQAFADGLAQGRAVFHVPPVAAGAMIASNTAEEQARLEKAIRQLRRSVDAMIDGKAAGLNASSREIFESYRLFAYDRKWVGRLREAVHSGLTAEAAVERVRNEHRARMLKARDPYLRARL</sequence>
<name>A0A7V5U0U2_9PROT</name>
<dbReference type="Proteomes" id="UP000885806">
    <property type="component" value="Unassembled WGS sequence"/>
</dbReference>
<dbReference type="InterPro" id="IPR029016">
    <property type="entry name" value="GAF-like_dom_sf"/>
</dbReference>
<keyword evidence="2" id="KW-0808">Transferase</keyword>
<dbReference type="Pfam" id="PF01590">
    <property type="entry name" value="GAF"/>
    <property type="match status" value="1"/>
</dbReference>
<gene>
    <name evidence="4" type="ORF">ENK01_00420</name>
</gene>
<evidence type="ECO:0000256" key="1">
    <source>
        <dbReference type="ARBA" id="ARBA00007837"/>
    </source>
</evidence>
<dbReference type="SMART" id="SM00065">
    <property type="entry name" value="GAF"/>
    <property type="match status" value="1"/>
</dbReference>
<feature type="domain" description="GAF" evidence="3">
    <location>
        <begin position="32"/>
        <end position="178"/>
    </location>
</feature>
<comment type="similarity">
    <text evidence="1">Belongs to the PEP-utilizing enzyme family.</text>
</comment>
<dbReference type="EMBL" id="DROP01000027">
    <property type="protein sequence ID" value="HHI88390.1"/>
    <property type="molecule type" value="Genomic_DNA"/>
</dbReference>
<dbReference type="PANTHER" id="PTHR46244:SF6">
    <property type="entry name" value="PHOSPHOENOLPYRUVATE-PROTEIN PHOSPHOTRANSFERASE"/>
    <property type="match status" value="1"/>
</dbReference>
<dbReference type="InterPro" id="IPR008731">
    <property type="entry name" value="PTS_EIN"/>
</dbReference>
<dbReference type="Pfam" id="PF05524">
    <property type="entry name" value="PEP-utilisers_N"/>
    <property type="match status" value="1"/>
</dbReference>
<dbReference type="AlphaFoldDB" id="A0A7V5U0U2"/>
<dbReference type="GO" id="GO:0009401">
    <property type="term" value="P:phosphoenolpyruvate-dependent sugar phosphotransferase system"/>
    <property type="evidence" value="ECO:0007669"/>
    <property type="project" value="InterPro"/>
</dbReference>
<dbReference type="PANTHER" id="PTHR46244">
    <property type="entry name" value="PHOSPHOENOLPYRUVATE-PROTEIN PHOSPHOTRANSFERASE"/>
    <property type="match status" value="1"/>
</dbReference>
<proteinExistence type="inferred from homology"/>
<accession>A0A7V5U0U2</accession>
<dbReference type="SUPFAM" id="SSF47831">
    <property type="entry name" value="Enzyme I of the PEP:sugar phosphotransferase system HPr-binding (sub)domain"/>
    <property type="match status" value="1"/>
</dbReference>
<organism evidence="4">
    <name type="scientific">Hellea balneolensis</name>
    <dbReference type="NCBI Taxonomy" id="287478"/>
    <lineage>
        <taxon>Bacteria</taxon>
        <taxon>Pseudomonadati</taxon>
        <taxon>Pseudomonadota</taxon>
        <taxon>Alphaproteobacteria</taxon>
        <taxon>Maricaulales</taxon>
        <taxon>Robiginitomaculaceae</taxon>
        <taxon>Hellea</taxon>
    </lineage>
</organism>
<reference evidence="4" key="1">
    <citation type="journal article" date="2020" name="mSystems">
        <title>Genome- and Community-Level Interaction Insights into Carbon Utilization and Element Cycling Functions of Hydrothermarchaeota in Hydrothermal Sediment.</title>
        <authorList>
            <person name="Zhou Z."/>
            <person name="Liu Y."/>
            <person name="Xu W."/>
            <person name="Pan J."/>
            <person name="Luo Z.H."/>
            <person name="Li M."/>
        </authorList>
    </citation>
    <scope>NUCLEOTIDE SEQUENCE [LARGE SCALE GENOMIC DNA]</scope>
    <source>
        <strain evidence="4">HyVt-538</strain>
    </source>
</reference>
<dbReference type="Gene3D" id="1.10.274.10">
    <property type="entry name" value="PtsI, HPr-binding domain"/>
    <property type="match status" value="1"/>
</dbReference>
<dbReference type="GO" id="GO:0016740">
    <property type="term" value="F:transferase activity"/>
    <property type="evidence" value="ECO:0007669"/>
    <property type="project" value="UniProtKB-KW"/>
</dbReference>
<comment type="caution">
    <text evidence="4">The sequence shown here is derived from an EMBL/GenBank/DDBJ whole genome shotgun (WGS) entry which is preliminary data.</text>
</comment>
<evidence type="ECO:0000313" key="4">
    <source>
        <dbReference type="EMBL" id="HHI88390.1"/>
    </source>
</evidence>
<protein>
    <submittedName>
        <fullName evidence="4">GAF domain-containing protein</fullName>
    </submittedName>
</protein>
<evidence type="ECO:0000259" key="3">
    <source>
        <dbReference type="SMART" id="SM00065"/>
    </source>
</evidence>
<dbReference type="InterPro" id="IPR036618">
    <property type="entry name" value="PtsI_HPr-bd_sf"/>
</dbReference>
<feature type="non-terminal residue" evidence="4">
    <location>
        <position position="314"/>
    </location>
</feature>
<dbReference type="InterPro" id="IPR050499">
    <property type="entry name" value="PEP-utilizing_PTS_enzyme"/>
</dbReference>
<dbReference type="Gene3D" id="3.30.450.40">
    <property type="match status" value="1"/>
</dbReference>
<dbReference type="SUPFAM" id="SSF55781">
    <property type="entry name" value="GAF domain-like"/>
    <property type="match status" value="1"/>
</dbReference>